<dbReference type="OrthoDB" id="1657402at2759"/>
<comment type="similarity">
    <text evidence="1 6">Belongs to the glycosyl hydrolase 35 family.</text>
</comment>
<keyword evidence="2 5" id="KW-0378">Hydrolase</keyword>
<gene>
    <name evidence="10" type="ORF">HPB48_006218</name>
</gene>
<dbReference type="SUPFAM" id="SSF49785">
    <property type="entry name" value="Galactose-binding domain-like"/>
    <property type="match status" value="1"/>
</dbReference>
<evidence type="ECO:0000256" key="3">
    <source>
        <dbReference type="ARBA" id="ARBA00023295"/>
    </source>
</evidence>
<keyword evidence="11" id="KW-1185">Reference proteome</keyword>
<evidence type="ECO:0000256" key="1">
    <source>
        <dbReference type="ARBA" id="ARBA00009809"/>
    </source>
</evidence>
<feature type="domain" description="Glycoside hydrolase 35 catalytic" evidence="7">
    <location>
        <begin position="1"/>
        <end position="308"/>
    </location>
</feature>
<feature type="domain" description="Beta-galactosidase 1-like first all-beta" evidence="8">
    <location>
        <begin position="358"/>
        <end position="469"/>
    </location>
</feature>
<proteinExistence type="inferred from homology"/>
<dbReference type="EC" id="3.2.1.23" evidence="5"/>
<dbReference type="InterPro" id="IPR008979">
    <property type="entry name" value="Galactose-bd-like_sf"/>
</dbReference>
<evidence type="ECO:0000256" key="4">
    <source>
        <dbReference type="PIRSR" id="PIRSR006336-1"/>
    </source>
</evidence>
<evidence type="ECO:0000313" key="11">
    <source>
        <dbReference type="Proteomes" id="UP000821853"/>
    </source>
</evidence>
<dbReference type="GO" id="GO:0005975">
    <property type="term" value="P:carbohydrate metabolic process"/>
    <property type="evidence" value="ECO:0007669"/>
    <property type="project" value="InterPro"/>
</dbReference>
<evidence type="ECO:0000259" key="8">
    <source>
        <dbReference type="Pfam" id="PF21317"/>
    </source>
</evidence>
<dbReference type="PRINTS" id="PR00742">
    <property type="entry name" value="GLHYDRLASE35"/>
</dbReference>
<reference evidence="10 11" key="1">
    <citation type="journal article" date="2020" name="Cell">
        <title>Large-Scale Comparative Analyses of Tick Genomes Elucidate Their Genetic Diversity and Vector Capacities.</title>
        <authorList>
            <consortium name="Tick Genome and Microbiome Consortium (TIGMIC)"/>
            <person name="Jia N."/>
            <person name="Wang J."/>
            <person name="Shi W."/>
            <person name="Du L."/>
            <person name="Sun Y."/>
            <person name="Zhan W."/>
            <person name="Jiang J.F."/>
            <person name="Wang Q."/>
            <person name="Zhang B."/>
            <person name="Ji P."/>
            <person name="Bell-Sakyi L."/>
            <person name="Cui X.M."/>
            <person name="Yuan T.T."/>
            <person name="Jiang B.G."/>
            <person name="Yang W.F."/>
            <person name="Lam T.T."/>
            <person name="Chang Q.C."/>
            <person name="Ding S.J."/>
            <person name="Wang X.J."/>
            <person name="Zhu J.G."/>
            <person name="Ruan X.D."/>
            <person name="Zhao L."/>
            <person name="Wei J.T."/>
            <person name="Ye R.Z."/>
            <person name="Que T.C."/>
            <person name="Du C.H."/>
            <person name="Zhou Y.H."/>
            <person name="Cheng J.X."/>
            <person name="Dai P.F."/>
            <person name="Guo W.B."/>
            <person name="Han X.H."/>
            <person name="Huang E.J."/>
            <person name="Li L.F."/>
            <person name="Wei W."/>
            <person name="Gao Y.C."/>
            <person name="Liu J.Z."/>
            <person name="Shao H.Z."/>
            <person name="Wang X."/>
            <person name="Wang C.C."/>
            <person name="Yang T.C."/>
            <person name="Huo Q.B."/>
            <person name="Li W."/>
            <person name="Chen H.Y."/>
            <person name="Chen S.E."/>
            <person name="Zhou L.G."/>
            <person name="Ni X.B."/>
            <person name="Tian J.H."/>
            <person name="Sheng Y."/>
            <person name="Liu T."/>
            <person name="Pan Y.S."/>
            <person name="Xia L.Y."/>
            <person name="Li J."/>
            <person name="Zhao F."/>
            <person name="Cao W.C."/>
        </authorList>
    </citation>
    <scope>NUCLEOTIDE SEQUENCE [LARGE SCALE GENOMIC DNA]</scope>
    <source>
        <strain evidence="10">HaeL-2018</strain>
    </source>
</reference>
<name>A0A9J6FSY1_HAELO</name>
<dbReference type="PIRSF" id="PIRSF006336">
    <property type="entry name" value="B-gal"/>
    <property type="match status" value="1"/>
</dbReference>
<dbReference type="PROSITE" id="PS01182">
    <property type="entry name" value="GLYCOSYL_HYDROL_F35"/>
    <property type="match status" value="1"/>
</dbReference>
<comment type="caution">
    <text evidence="10">The sequence shown here is derived from an EMBL/GenBank/DDBJ whole genome shotgun (WGS) entry which is preliminary data.</text>
</comment>
<dbReference type="Pfam" id="PF21467">
    <property type="entry name" value="BetaGal_gal-bd"/>
    <property type="match status" value="1"/>
</dbReference>
<dbReference type="Gene3D" id="3.20.20.80">
    <property type="entry name" value="Glycosidases"/>
    <property type="match status" value="1"/>
</dbReference>
<dbReference type="Gene3D" id="2.60.120.260">
    <property type="entry name" value="Galactose-binding domain-like"/>
    <property type="match status" value="2"/>
</dbReference>
<dbReference type="InterPro" id="IPR031330">
    <property type="entry name" value="Gly_Hdrlase_35_cat"/>
</dbReference>
<evidence type="ECO:0000259" key="9">
    <source>
        <dbReference type="Pfam" id="PF21467"/>
    </source>
</evidence>
<feature type="active site" description="Nucleophile" evidence="4">
    <location>
        <position position="221"/>
    </location>
</feature>
<evidence type="ECO:0000256" key="2">
    <source>
        <dbReference type="ARBA" id="ARBA00022801"/>
    </source>
</evidence>
<evidence type="ECO:0000259" key="7">
    <source>
        <dbReference type="Pfam" id="PF01301"/>
    </source>
</evidence>
<protein>
    <recommendedName>
        <fullName evidence="5">Beta-galactosidase</fullName>
        <ecNumber evidence="5">3.2.1.23</ecNumber>
    </recommendedName>
</protein>
<evidence type="ECO:0000313" key="10">
    <source>
        <dbReference type="EMBL" id="KAH9366330.1"/>
    </source>
</evidence>
<dbReference type="Proteomes" id="UP000821853">
    <property type="component" value="Chromosome 2"/>
</dbReference>
<accession>A0A9J6FSY1</accession>
<dbReference type="InterPro" id="IPR048913">
    <property type="entry name" value="BetaGal_gal-bd"/>
</dbReference>
<dbReference type="InterPro" id="IPR001944">
    <property type="entry name" value="Glycoside_Hdrlase_35"/>
</dbReference>
<organism evidence="10 11">
    <name type="scientific">Haemaphysalis longicornis</name>
    <name type="common">Bush tick</name>
    <dbReference type="NCBI Taxonomy" id="44386"/>
    <lineage>
        <taxon>Eukaryota</taxon>
        <taxon>Metazoa</taxon>
        <taxon>Ecdysozoa</taxon>
        <taxon>Arthropoda</taxon>
        <taxon>Chelicerata</taxon>
        <taxon>Arachnida</taxon>
        <taxon>Acari</taxon>
        <taxon>Parasitiformes</taxon>
        <taxon>Ixodida</taxon>
        <taxon>Ixodoidea</taxon>
        <taxon>Ixodidae</taxon>
        <taxon>Haemaphysalinae</taxon>
        <taxon>Haemaphysalis</taxon>
    </lineage>
</organism>
<dbReference type="Pfam" id="PF01301">
    <property type="entry name" value="Glyco_hydro_35"/>
    <property type="match status" value="1"/>
</dbReference>
<feature type="active site" description="Proton donor" evidence="4">
    <location>
        <position position="138"/>
    </location>
</feature>
<dbReference type="OMA" id="PEYYTGW"/>
<dbReference type="PANTHER" id="PTHR23421">
    <property type="entry name" value="BETA-GALACTOSIDASE RELATED"/>
    <property type="match status" value="1"/>
</dbReference>
<dbReference type="EMBL" id="JABSTR010000004">
    <property type="protein sequence ID" value="KAH9366330.1"/>
    <property type="molecule type" value="Genomic_DNA"/>
</dbReference>
<dbReference type="InterPro" id="IPR019801">
    <property type="entry name" value="Glyco_hydro_35_CS"/>
</dbReference>
<evidence type="ECO:0000256" key="5">
    <source>
        <dbReference type="RuleBase" id="RU000675"/>
    </source>
</evidence>
<dbReference type="GO" id="GO:0004565">
    <property type="term" value="F:beta-galactosidase activity"/>
    <property type="evidence" value="ECO:0007669"/>
    <property type="project" value="UniProtKB-EC"/>
</dbReference>
<dbReference type="Pfam" id="PF21317">
    <property type="entry name" value="BetaGal_ABD_1"/>
    <property type="match status" value="1"/>
</dbReference>
<dbReference type="InterPro" id="IPR026283">
    <property type="entry name" value="B-gal_1-like"/>
</dbReference>
<feature type="domain" description="Beta-galactosidase galactose-binding" evidence="9">
    <location>
        <begin position="499"/>
        <end position="558"/>
    </location>
</feature>
<keyword evidence="3 5" id="KW-0326">Glycosidase</keyword>
<dbReference type="InterPro" id="IPR017853">
    <property type="entry name" value="GH"/>
</dbReference>
<dbReference type="VEuPathDB" id="VectorBase:HLOH_058822"/>
<dbReference type="AlphaFoldDB" id="A0A9J6FSY1"/>
<dbReference type="InterPro" id="IPR048912">
    <property type="entry name" value="BetaGal1-like_ABD1"/>
</dbReference>
<sequence length="593" mass="68468">MKDGKPFRFVGGSMQYFRVPRAYWGDRLRKLRMGGLNVVDFYIDWSGHEPESGHYNFRGNYDLDAFIREVKKAWPARQVDNAAYPYWLVRKHPDIRYRTLQKVYTQEVTTWFNILLPRLAPHLYKNGGPIILVQLENEYGHLDGYCEPGYMEFMLSLQERLLGKDVVMFRSDSPEQSRYDCDRVRDILVGGNCYPKTNVIEAFKDIRKGMVKKGGPILVPEYYTGWMDYWGWNHNKEDPKDIVRTFKKMMDQGANVIFYLYHGGTSFGFKAGTSAGSPLVTSYDYNAPLAEDGDPRPVYFSIRKVIERYMHVPSGKLPRASPKLNIGAVALDRVASLDDVMQHFRQKHWLKRRVSQHPMTFEEIGQDFGFVLYTTKAKVPRNGYYNITLHGLRDRAQLFVRNERHLMQAFVTNDKDKPKLWSKVLVKKEENLSVLVENQGRECFGPKNKDPKGVRYVTANGVNMTGWTTEAVPVTRNRDISELMRFLAGRRRRTCKKAPCFVYGSFVLPPEQRPLDTFLDPSNYTKGVAFVNGINVGRYWPTVGPQVTLYVPGVFLRPHPEQNLVVMMEVDGVREPGRDCVSFVDKPLLDADL</sequence>
<dbReference type="SUPFAM" id="SSF51445">
    <property type="entry name" value="(Trans)glycosidases"/>
    <property type="match status" value="1"/>
</dbReference>
<evidence type="ECO:0000256" key="6">
    <source>
        <dbReference type="RuleBase" id="RU003679"/>
    </source>
</evidence>
<comment type="catalytic activity">
    <reaction evidence="5">
        <text>Hydrolysis of terminal non-reducing beta-D-galactose residues in beta-D-galactosides.</text>
        <dbReference type="EC" id="3.2.1.23"/>
    </reaction>
</comment>